<protein>
    <submittedName>
        <fullName evidence="1">Uncharacterized protein</fullName>
    </submittedName>
</protein>
<dbReference type="PANTHER" id="PTHR47182:SF2">
    <property type="entry name" value="CELL WALL ALPHA-1,3-GLUCAN SYNTHASE AGS1"/>
    <property type="match status" value="1"/>
</dbReference>
<dbReference type="InterPro" id="IPR058655">
    <property type="entry name" value="Mok11-14/Ags1-like"/>
</dbReference>
<proteinExistence type="predicted"/>
<dbReference type="GO" id="GO:0070600">
    <property type="term" value="P:fungal-type cell wall (1-&gt;3)-alpha-glucan biosynthetic process"/>
    <property type="evidence" value="ECO:0007669"/>
    <property type="project" value="TreeGrafter"/>
</dbReference>
<reference evidence="1" key="1">
    <citation type="submission" date="2021-01" db="EMBL/GenBank/DDBJ databases">
        <authorList>
            <person name="Kaushik A."/>
        </authorList>
    </citation>
    <scope>NUCLEOTIDE SEQUENCE</scope>
    <source>
        <strain evidence="1">AG5</strain>
    </source>
</reference>
<sequence length="78" mass="9097">MPGWWFPVEFTPINHMLSQFTKTIKLASTLKSTEEERATLRARSALQHFSVIKWRQYTEDFTVVVSMHFVAPPSRSLV</sequence>
<name>A0A8H3E6B6_9AGAM</name>
<accession>A0A8H3E6B6</accession>
<dbReference type="PANTHER" id="PTHR47182">
    <property type="entry name" value="CELL WALL ALPHA-1,3-GLUCAN SYNTHASE AGS1-RELATED"/>
    <property type="match status" value="1"/>
</dbReference>
<dbReference type="GO" id="GO:0047657">
    <property type="term" value="F:alpha-1,3-glucan synthase activity"/>
    <property type="evidence" value="ECO:0007669"/>
    <property type="project" value="TreeGrafter"/>
</dbReference>
<comment type="caution">
    <text evidence="1">The sequence shown here is derived from an EMBL/GenBank/DDBJ whole genome shotgun (WGS) entry which is preliminary data.</text>
</comment>
<dbReference type="GO" id="GO:0009277">
    <property type="term" value="C:fungal-type cell wall"/>
    <property type="evidence" value="ECO:0007669"/>
    <property type="project" value="TreeGrafter"/>
</dbReference>
<dbReference type="EMBL" id="CAJNJQ010005693">
    <property type="protein sequence ID" value="CAE7220752.1"/>
    <property type="molecule type" value="Genomic_DNA"/>
</dbReference>
<dbReference type="Proteomes" id="UP000663827">
    <property type="component" value="Unassembled WGS sequence"/>
</dbReference>
<evidence type="ECO:0000313" key="2">
    <source>
        <dbReference type="Proteomes" id="UP000663827"/>
    </source>
</evidence>
<dbReference type="AlphaFoldDB" id="A0A8H3E6B6"/>
<organism evidence="1 2">
    <name type="scientific">Rhizoctonia solani</name>
    <dbReference type="NCBI Taxonomy" id="456999"/>
    <lineage>
        <taxon>Eukaryota</taxon>
        <taxon>Fungi</taxon>
        <taxon>Dikarya</taxon>
        <taxon>Basidiomycota</taxon>
        <taxon>Agaricomycotina</taxon>
        <taxon>Agaricomycetes</taxon>
        <taxon>Cantharellales</taxon>
        <taxon>Ceratobasidiaceae</taxon>
        <taxon>Rhizoctonia</taxon>
    </lineage>
</organism>
<evidence type="ECO:0000313" key="1">
    <source>
        <dbReference type="EMBL" id="CAE7220752.1"/>
    </source>
</evidence>
<gene>
    <name evidence="1" type="ORF">RDB_LOCUS166554</name>
</gene>